<comment type="caution">
    <text evidence="1">The sequence shown here is derived from an EMBL/GenBank/DDBJ whole genome shotgun (WGS) entry which is preliminary data.</text>
</comment>
<proteinExistence type="predicted"/>
<sequence>MTKLLDIPSQKTKREHLLQNKSGFVIRESLTCQGKKSFVTGNGLRPKSSLVPFFVLFEFVLIFSKSDVRY</sequence>
<dbReference type="Proteomes" id="UP000827092">
    <property type="component" value="Unassembled WGS sequence"/>
</dbReference>
<gene>
    <name evidence="1" type="ORF">JTE90_017835</name>
</gene>
<dbReference type="AlphaFoldDB" id="A0AAV6V8Z0"/>
<evidence type="ECO:0000313" key="2">
    <source>
        <dbReference type="Proteomes" id="UP000827092"/>
    </source>
</evidence>
<dbReference type="EMBL" id="JAFNEN010000131">
    <property type="protein sequence ID" value="KAG8193084.1"/>
    <property type="molecule type" value="Genomic_DNA"/>
</dbReference>
<name>A0AAV6V8Z0_9ARAC</name>
<reference evidence="1 2" key="1">
    <citation type="journal article" date="2022" name="Nat. Ecol. Evol.">
        <title>A masculinizing supergene underlies an exaggerated male reproductive morph in a spider.</title>
        <authorList>
            <person name="Hendrickx F."/>
            <person name="De Corte Z."/>
            <person name="Sonet G."/>
            <person name="Van Belleghem S.M."/>
            <person name="Kostlbacher S."/>
            <person name="Vangestel C."/>
        </authorList>
    </citation>
    <scope>NUCLEOTIDE SEQUENCE [LARGE SCALE GENOMIC DNA]</scope>
    <source>
        <strain evidence="1">W744_W776</strain>
    </source>
</reference>
<protein>
    <submittedName>
        <fullName evidence="1">Uncharacterized protein</fullName>
    </submittedName>
</protein>
<evidence type="ECO:0000313" key="1">
    <source>
        <dbReference type="EMBL" id="KAG8193084.1"/>
    </source>
</evidence>
<accession>A0AAV6V8Z0</accession>
<keyword evidence="2" id="KW-1185">Reference proteome</keyword>
<organism evidence="1 2">
    <name type="scientific">Oedothorax gibbosus</name>
    <dbReference type="NCBI Taxonomy" id="931172"/>
    <lineage>
        <taxon>Eukaryota</taxon>
        <taxon>Metazoa</taxon>
        <taxon>Ecdysozoa</taxon>
        <taxon>Arthropoda</taxon>
        <taxon>Chelicerata</taxon>
        <taxon>Arachnida</taxon>
        <taxon>Araneae</taxon>
        <taxon>Araneomorphae</taxon>
        <taxon>Entelegynae</taxon>
        <taxon>Araneoidea</taxon>
        <taxon>Linyphiidae</taxon>
        <taxon>Erigoninae</taxon>
        <taxon>Oedothorax</taxon>
    </lineage>
</organism>